<dbReference type="Proteomes" id="UP001652621">
    <property type="component" value="Unplaced"/>
</dbReference>
<keyword evidence="1" id="KW-1185">Reference proteome</keyword>
<gene>
    <name evidence="3" type="primary">LOC131804479</name>
    <name evidence="2" type="synonym">LOC131801424</name>
</gene>
<dbReference type="GeneID" id="131804479"/>
<name>A0ABM3VC87_MUSDO</name>
<accession>A0ABM3VC87</accession>
<organism evidence="1 3">
    <name type="scientific">Musca domestica</name>
    <name type="common">House fly</name>
    <dbReference type="NCBI Taxonomy" id="7370"/>
    <lineage>
        <taxon>Eukaryota</taxon>
        <taxon>Metazoa</taxon>
        <taxon>Ecdysozoa</taxon>
        <taxon>Arthropoda</taxon>
        <taxon>Hexapoda</taxon>
        <taxon>Insecta</taxon>
        <taxon>Pterygota</taxon>
        <taxon>Neoptera</taxon>
        <taxon>Endopterygota</taxon>
        <taxon>Diptera</taxon>
        <taxon>Brachycera</taxon>
        <taxon>Muscomorpha</taxon>
        <taxon>Muscoidea</taxon>
        <taxon>Muscidae</taxon>
        <taxon>Musca</taxon>
    </lineage>
</organism>
<proteinExistence type="predicted"/>
<evidence type="ECO:0000313" key="1">
    <source>
        <dbReference type="Proteomes" id="UP001652621"/>
    </source>
</evidence>
<reference evidence="2 3" key="1">
    <citation type="submission" date="2025-05" db="UniProtKB">
        <authorList>
            <consortium name="RefSeq"/>
        </authorList>
    </citation>
    <scope>IDENTIFICATION</scope>
    <source>
        <strain evidence="2 3">Aabys</strain>
        <tissue evidence="2 3">Whole body</tissue>
    </source>
</reference>
<dbReference type="RefSeq" id="XP_058983402.1">
    <property type="nucleotide sequence ID" value="XM_059127419.1"/>
</dbReference>
<evidence type="ECO:0000313" key="3">
    <source>
        <dbReference type="RefSeq" id="XP_058983402.1"/>
    </source>
</evidence>
<protein>
    <submittedName>
        <fullName evidence="2">Uncharacterized protein LOC131801424</fullName>
    </submittedName>
    <submittedName>
        <fullName evidence="3">Uncharacterized protein LOC131804479</fullName>
    </submittedName>
</protein>
<sequence>MVTHGTSYKLLRKLELLGEPSAILHRDDNLALIRNNLRRHISEAYKRNQNQYNLRARPISFEIGQEVYRRNFAQSSAEKAFNAKLSPLFIKSKIKEKLGQNYYILEDSDGKTVGTFHAKDIRP</sequence>
<evidence type="ECO:0000313" key="2">
    <source>
        <dbReference type="RefSeq" id="XP_058976175.1"/>
    </source>
</evidence>
<dbReference type="RefSeq" id="XP_058976175.1">
    <property type="nucleotide sequence ID" value="XM_059120192.1"/>
</dbReference>